<comment type="caution">
    <text evidence="2">The sequence shown here is derived from an EMBL/GenBank/DDBJ whole genome shotgun (WGS) entry which is preliminary data.</text>
</comment>
<organism evidence="2 3">
    <name type="scientific">Dorea longicatena</name>
    <dbReference type="NCBI Taxonomy" id="88431"/>
    <lineage>
        <taxon>Bacteria</taxon>
        <taxon>Bacillati</taxon>
        <taxon>Bacillota</taxon>
        <taxon>Clostridia</taxon>
        <taxon>Lachnospirales</taxon>
        <taxon>Lachnospiraceae</taxon>
        <taxon>Dorea</taxon>
    </lineage>
</organism>
<dbReference type="Proteomes" id="UP000284095">
    <property type="component" value="Unassembled WGS sequence"/>
</dbReference>
<dbReference type="Gene3D" id="3.30.470.20">
    <property type="entry name" value="ATP-grasp fold, B domain"/>
    <property type="match status" value="1"/>
</dbReference>
<reference evidence="2 3" key="1">
    <citation type="submission" date="2018-08" db="EMBL/GenBank/DDBJ databases">
        <title>A genome reference for cultivated species of the human gut microbiota.</title>
        <authorList>
            <person name="Zou Y."/>
            <person name="Xue W."/>
            <person name="Luo G."/>
        </authorList>
    </citation>
    <scope>NUCLEOTIDE SEQUENCE [LARGE SCALE GENOMIC DNA]</scope>
    <source>
        <strain evidence="2 3">AM22-22</strain>
    </source>
</reference>
<evidence type="ECO:0000259" key="1">
    <source>
        <dbReference type="Pfam" id="PF14397"/>
    </source>
</evidence>
<accession>A0A414T1F5</accession>
<evidence type="ECO:0000313" key="2">
    <source>
        <dbReference type="EMBL" id="RHG28048.1"/>
    </source>
</evidence>
<gene>
    <name evidence="2" type="ORF">DW265_02600</name>
</gene>
<protein>
    <recommendedName>
        <fullName evidence="1">Alpha-L-glutamate ligase-related protein ATP-grasp domain-containing protein</fullName>
    </recommendedName>
</protein>
<dbReference type="Pfam" id="PF14397">
    <property type="entry name" value="ATPgrasp_ST"/>
    <property type="match status" value="1"/>
</dbReference>
<proteinExistence type="predicted"/>
<keyword evidence="3" id="KW-1185">Reference proteome</keyword>
<dbReference type="RefSeq" id="WP_118224300.1">
    <property type="nucleotide sequence ID" value="NZ_QRIC01000003.1"/>
</dbReference>
<feature type="domain" description="Alpha-L-glutamate ligase-related protein ATP-grasp" evidence="1">
    <location>
        <begin position="108"/>
        <end position="361"/>
    </location>
</feature>
<dbReference type="AlphaFoldDB" id="A0A414T1F5"/>
<dbReference type="EMBL" id="QRIC01000003">
    <property type="protein sequence ID" value="RHG28048.1"/>
    <property type="molecule type" value="Genomic_DNA"/>
</dbReference>
<dbReference type="InterPro" id="IPR039523">
    <property type="entry name" value="RimK-rel_E_lig_ATP-grasp"/>
</dbReference>
<sequence length="385" mass="44310">MQAQVVEKMRNVYRVCRDIALFPKNLLKVKRIVDGHTYFPEKRRKPKSIRLKENLAYLLKNHEVNIYYNSYGLDIVGFHNEKDYISHREFILNRYDGNNRFITSHTGEYNYITLLRDKYVFSAYLASTLGQEFVPKSIGIINKGKVYLTESKEWLSVNEFLEQNFVYVLKKIDGECADGVSLVKNFEGRIISSEKEYTKAEYIRKLSSSRILIQECLQQHESIEKINPNCVNTIRIVTLADDNGNIGIFAAFLRLGVVKDSFVDNRAKGGLGVGINLETGKLREFGFAHDAFGGKLSAHPLTDVIFKDYQLPYWNEVKELVINAHKQFYELESIGWDIVITPNGPVILEGNDDWEIGGPQDTSGGLKKRWIELTKKEYKKKGRSK</sequence>
<evidence type="ECO:0000313" key="3">
    <source>
        <dbReference type="Proteomes" id="UP000284095"/>
    </source>
</evidence>
<name>A0A414T1F5_9FIRM</name>